<organism evidence="2 3">
    <name type="scientific">Fasciola gigantica</name>
    <name type="common">Giant liver fluke</name>
    <dbReference type="NCBI Taxonomy" id="46835"/>
    <lineage>
        <taxon>Eukaryota</taxon>
        <taxon>Metazoa</taxon>
        <taxon>Spiralia</taxon>
        <taxon>Lophotrochozoa</taxon>
        <taxon>Platyhelminthes</taxon>
        <taxon>Trematoda</taxon>
        <taxon>Digenea</taxon>
        <taxon>Plagiorchiida</taxon>
        <taxon>Echinostomata</taxon>
        <taxon>Echinostomatoidea</taxon>
        <taxon>Fasciolidae</taxon>
        <taxon>Fasciola</taxon>
    </lineage>
</organism>
<feature type="domain" description="G protein gamma" evidence="1">
    <location>
        <begin position="37"/>
        <end position="100"/>
    </location>
</feature>
<dbReference type="GO" id="GO:0007186">
    <property type="term" value="P:G protein-coupled receptor signaling pathway"/>
    <property type="evidence" value="ECO:0007669"/>
    <property type="project" value="InterPro"/>
</dbReference>
<dbReference type="SUPFAM" id="SSF48670">
    <property type="entry name" value="Transducin (heterotrimeric G protein), gamma chain"/>
    <property type="match status" value="1"/>
</dbReference>
<dbReference type="SMART" id="SM00224">
    <property type="entry name" value="GGL"/>
    <property type="match status" value="1"/>
</dbReference>
<dbReference type="OrthoDB" id="6264244at2759"/>
<name>A0A504YJN1_FASGI</name>
<dbReference type="SMART" id="SM01224">
    <property type="entry name" value="G_gamma"/>
    <property type="match status" value="1"/>
</dbReference>
<evidence type="ECO:0000313" key="3">
    <source>
        <dbReference type="Proteomes" id="UP000316759"/>
    </source>
</evidence>
<protein>
    <submittedName>
        <fullName evidence="2">Guanine nucleotide-binding protein subunit gamma</fullName>
    </submittedName>
</protein>
<keyword evidence="3" id="KW-1185">Reference proteome</keyword>
<evidence type="ECO:0000313" key="2">
    <source>
        <dbReference type="EMBL" id="TPP61494.1"/>
    </source>
</evidence>
<comment type="caution">
    <text evidence="2">The sequence shown here is derived from an EMBL/GenBank/DDBJ whole genome shotgun (WGS) entry which is preliminary data.</text>
</comment>
<dbReference type="Pfam" id="PF00631">
    <property type="entry name" value="G-gamma"/>
    <property type="match status" value="1"/>
</dbReference>
<sequence length="100" mass="11614">MTVLDKKSSDLRLFLVYSVSFLNIMEFSGEVQPIDQHQIEMEQKRMDIACLRRNLEISRLPLSKTIEAISNHCFENAQSDPLLAPPRDNPYKVRRSCTVF</sequence>
<dbReference type="Gene3D" id="4.10.260.10">
    <property type="entry name" value="Transducin (heterotrimeric G protein), gamma chain"/>
    <property type="match status" value="1"/>
</dbReference>
<dbReference type="Proteomes" id="UP000316759">
    <property type="component" value="Unassembled WGS sequence"/>
</dbReference>
<dbReference type="InterPro" id="IPR015898">
    <property type="entry name" value="G-protein_gamma-like_dom"/>
</dbReference>
<reference evidence="2 3" key="1">
    <citation type="submission" date="2019-04" db="EMBL/GenBank/DDBJ databases">
        <title>Annotation for the trematode Fasciola gigantica.</title>
        <authorList>
            <person name="Choi Y.-J."/>
        </authorList>
    </citation>
    <scope>NUCLEOTIDE SEQUENCE [LARGE SCALE GENOMIC DNA]</scope>
    <source>
        <strain evidence="2">Uganda_cow_1</strain>
    </source>
</reference>
<evidence type="ECO:0000259" key="1">
    <source>
        <dbReference type="PROSITE" id="PS50058"/>
    </source>
</evidence>
<dbReference type="EMBL" id="SUNJ01008097">
    <property type="protein sequence ID" value="TPP61494.1"/>
    <property type="molecule type" value="Genomic_DNA"/>
</dbReference>
<dbReference type="InterPro" id="IPR036284">
    <property type="entry name" value="GGL_sf"/>
</dbReference>
<dbReference type="PROSITE" id="PS50058">
    <property type="entry name" value="G_PROTEIN_GAMMA"/>
    <property type="match status" value="1"/>
</dbReference>
<accession>A0A504YJN1</accession>
<gene>
    <name evidence="2" type="ORF">FGIG_02539</name>
</gene>
<dbReference type="AlphaFoldDB" id="A0A504YJN1"/>
<proteinExistence type="predicted"/>